<evidence type="ECO:0000256" key="6">
    <source>
        <dbReference type="ARBA" id="ARBA00023049"/>
    </source>
</evidence>
<evidence type="ECO:0000256" key="8">
    <source>
        <dbReference type="SAM" id="SignalP"/>
    </source>
</evidence>
<accession>A0A7Y9RXN2</accession>
<dbReference type="Gene3D" id="6.10.250.3150">
    <property type="match status" value="1"/>
</dbReference>
<evidence type="ECO:0000256" key="4">
    <source>
        <dbReference type="ARBA" id="ARBA00022801"/>
    </source>
</evidence>
<evidence type="ECO:0000256" key="5">
    <source>
        <dbReference type="ARBA" id="ARBA00022833"/>
    </source>
</evidence>
<feature type="chain" id="PRO_5039169264" evidence="8">
    <location>
        <begin position="28"/>
        <end position="432"/>
    </location>
</feature>
<dbReference type="EMBL" id="JACCAC010000001">
    <property type="protein sequence ID" value="NYG56628.1"/>
    <property type="molecule type" value="Genomic_DNA"/>
</dbReference>
<keyword evidence="4 10" id="KW-0378">Hydrolase</keyword>
<dbReference type="RefSeq" id="WP_179518850.1">
    <property type="nucleotide sequence ID" value="NZ_JACCAC010000001.1"/>
</dbReference>
<feature type="coiled-coil region" evidence="7">
    <location>
        <begin position="200"/>
        <end position="290"/>
    </location>
</feature>
<dbReference type="SUPFAM" id="SSF51261">
    <property type="entry name" value="Duplicated hybrid motif"/>
    <property type="match status" value="1"/>
</dbReference>
<dbReference type="GO" id="GO:0046872">
    <property type="term" value="F:metal ion binding"/>
    <property type="evidence" value="ECO:0007669"/>
    <property type="project" value="UniProtKB-KW"/>
</dbReference>
<evidence type="ECO:0000313" key="11">
    <source>
        <dbReference type="Proteomes" id="UP000544110"/>
    </source>
</evidence>
<feature type="coiled-coil region" evidence="7">
    <location>
        <begin position="37"/>
        <end position="127"/>
    </location>
</feature>
<dbReference type="AlphaFoldDB" id="A0A7Y9RXN2"/>
<dbReference type="Pfam" id="PF01551">
    <property type="entry name" value="Peptidase_M23"/>
    <property type="match status" value="1"/>
</dbReference>
<keyword evidence="3" id="KW-0479">Metal-binding</keyword>
<evidence type="ECO:0000313" key="10">
    <source>
        <dbReference type="EMBL" id="NYG56628.1"/>
    </source>
</evidence>
<dbReference type="Proteomes" id="UP000544110">
    <property type="component" value="Unassembled WGS sequence"/>
</dbReference>
<gene>
    <name evidence="10" type="ORF">BJ989_002932</name>
</gene>
<feature type="signal peptide" evidence="8">
    <location>
        <begin position="1"/>
        <end position="27"/>
    </location>
</feature>
<evidence type="ECO:0000256" key="3">
    <source>
        <dbReference type="ARBA" id="ARBA00022723"/>
    </source>
</evidence>
<feature type="domain" description="M23ase beta-sheet core" evidence="9">
    <location>
        <begin position="330"/>
        <end position="428"/>
    </location>
</feature>
<keyword evidence="5" id="KW-0862">Zinc</keyword>
<keyword evidence="6" id="KW-0482">Metalloprotease</keyword>
<comment type="cofactor">
    <cofactor evidence="1">
        <name>Zn(2+)</name>
        <dbReference type="ChEBI" id="CHEBI:29105"/>
    </cofactor>
</comment>
<dbReference type="Gene3D" id="2.70.70.10">
    <property type="entry name" value="Glucose Permease (Domain IIA)"/>
    <property type="match status" value="1"/>
</dbReference>
<dbReference type="InterPro" id="IPR050570">
    <property type="entry name" value="Cell_wall_metabolism_enzyme"/>
</dbReference>
<keyword evidence="7" id="KW-0175">Coiled coil</keyword>
<keyword evidence="11" id="KW-1185">Reference proteome</keyword>
<protein>
    <submittedName>
        <fullName evidence="10">Murein DD-endopeptidase MepM/ murein hydrolase activator NlpD</fullName>
    </submittedName>
</protein>
<comment type="caution">
    <text evidence="10">The sequence shown here is derived from an EMBL/GenBank/DDBJ whole genome shotgun (WGS) entry which is preliminary data.</text>
</comment>
<dbReference type="CDD" id="cd12797">
    <property type="entry name" value="M23_peptidase"/>
    <property type="match status" value="1"/>
</dbReference>
<evidence type="ECO:0000256" key="2">
    <source>
        <dbReference type="ARBA" id="ARBA00022670"/>
    </source>
</evidence>
<keyword evidence="8" id="KW-0732">Signal</keyword>
<dbReference type="PANTHER" id="PTHR21666">
    <property type="entry name" value="PEPTIDASE-RELATED"/>
    <property type="match status" value="1"/>
</dbReference>
<dbReference type="GO" id="GO:0006508">
    <property type="term" value="P:proteolysis"/>
    <property type="evidence" value="ECO:0007669"/>
    <property type="project" value="UniProtKB-KW"/>
</dbReference>
<dbReference type="InterPro" id="IPR016047">
    <property type="entry name" value="M23ase_b-sheet_dom"/>
</dbReference>
<dbReference type="GO" id="GO:0004222">
    <property type="term" value="F:metalloendopeptidase activity"/>
    <property type="evidence" value="ECO:0007669"/>
    <property type="project" value="TreeGrafter"/>
</dbReference>
<proteinExistence type="predicted"/>
<evidence type="ECO:0000256" key="1">
    <source>
        <dbReference type="ARBA" id="ARBA00001947"/>
    </source>
</evidence>
<reference evidence="10 11" key="1">
    <citation type="submission" date="2020-07" db="EMBL/GenBank/DDBJ databases">
        <title>Sequencing the genomes of 1000 actinobacteria strains.</title>
        <authorList>
            <person name="Klenk H.-P."/>
        </authorList>
    </citation>
    <scope>NUCLEOTIDE SEQUENCE [LARGE SCALE GENOMIC DNA]</scope>
    <source>
        <strain evidence="10 11">DSM 24552</strain>
    </source>
</reference>
<sequence>MRLFPRTARRGLAAAATAGALALGALTVPSTPLALLADGLKDRERKVERQVEAAGEDLQESSAAFREADRALRRAAAKLADAQSRLTTVRARLTAAQVRDRELAESLAEAERRLGEARQAVEHGKAQVAEQRDQIADTVVELYTRGNPDLMRLAALANAASPADVARQDKAREVLVDEESFAYDDLRAAEVLLLVEEAKVADARDAVAAQRAEAAEQLAEMERLEAEAEAARADVAALVGDRRAAQQRADAARARDMRVLRRLEREQDRIEEMLRRRAEAARRRAAAAARASRGAARTTASDGFLDYPVRGYVTSPFGYRTHPIYGYYSLHDGTDFGAGCGSPLYAAAPGRVVSEYYSESYGNRLIIDHGVAGGKGVATILNHASHYVVGPGARVVRGQLVGYVGNTGWSTGCHLHFTVMANGRAVDPMRWF</sequence>
<organism evidence="10 11">
    <name type="scientific">Nocardioides perillae</name>
    <dbReference type="NCBI Taxonomy" id="1119534"/>
    <lineage>
        <taxon>Bacteria</taxon>
        <taxon>Bacillati</taxon>
        <taxon>Actinomycetota</taxon>
        <taxon>Actinomycetes</taxon>
        <taxon>Propionibacteriales</taxon>
        <taxon>Nocardioidaceae</taxon>
        <taxon>Nocardioides</taxon>
    </lineage>
</organism>
<dbReference type="CDD" id="cd06503">
    <property type="entry name" value="ATP-synt_Fo_b"/>
    <property type="match status" value="1"/>
</dbReference>
<keyword evidence="2" id="KW-0645">Protease</keyword>
<name>A0A7Y9RXN2_9ACTN</name>
<dbReference type="PANTHER" id="PTHR21666:SF288">
    <property type="entry name" value="CELL DIVISION PROTEIN YTFB"/>
    <property type="match status" value="1"/>
</dbReference>
<dbReference type="InterPro" id="IPR011055">
    <property type="entry name" value="Dup_hybrid_motif"/>
</dbReference>
<evidence type="ECO:0000256" key="7">
    <source>
        <dbReference type="SAM" id="Coils"/>
    </source>
</evidence>
<evidence type="ECO:0000259" key="9">
    <source>
        <dbReference type="Pfam" id="PF01551"/>
    </source>
</evidence>